<sequence>MRVAARRGMWGFGVALLIAACGEPGQGAATGPAPVVDPTAEAAILAVVEGRVTVRDAQGGETEARAEMPLTRGDTVVTTPGSLAVVLLANGYVLKLEEDQATPVRALAHLDDPPPAESAAELFEKALGAEAFARVGGAGRLERIAGWNARRASGETPAPVTRSEAAPAPVKFDPPAPEEAAPVAAPMADPLADSKHGRGVDLDDADGSADSRTKGKSGSPAPPRPDKKADDAAGPADPLASPPAQEPSPSGADAKKQSSKKAPQAEADGASPAPGGVSVPATESSSSSPPAVDLVDSWIFETGPETQVTRTSLPEALKSRRKALAQCVASALPGVVAPELRLRVAGGVVKEVALGGGKPAPACARELLDQRLAGVAGDGWVIVRVRR</sequence>
<comment type="caution">
    <text evidence="2">The sequence shown here is derived from an EMBL/GenBank/DDBJ whole genome shotgun (WGS) entry which is preliminary data.</text>
</comment>
<feature type="compositionally biased region" description="Low complexity" evidence="1">
    <location>
        <begin position="277"/>
        <end position="291"/>
    </location>
</feature>
<name>A0ABS7TJ83_9BACT</name>
<feature type="compositionally biased region" description="Low complexity" evidence="1">
    <location>
        <begin position="178"/>
        <end position="191"/>
    </location>
</feature>
<dbReference type="RefSeq" id="WP_224190009.1">
    <property type="nucleotide sequence ID" value="NZ_JAIRAU010000001.1"/>
</dbReference>
<dbReference type="Proteomes" id="UP001139031">
    <property type="component" value="Unassembled WGS sequence"/>
</dbReference>
<dbReference type="PROSITE" id="PS51257">
    <property type="entry name" value="PROKAR_LIPOPROTEIN"/>
    <property type="match status" value="1"/>
</dbReference>
<reference evidence="2" key="1">
    <citation type="submission" date="2021-08" db="EMBL/GenBank/DDBJ databases">
        <authorList>
            <person name="Stevens D.C."/>
        </authorList>
    </citation>
    <scope>NUCLEOTIDE SEQUENCE</scope>
    <source>
        <strain evidence="2">DSM 53165</strain>
    </source>
</reference>
<proteinExistence type="predicted"/>
<dbReference type="EMBL" id="JAIRAU010000001">
    <property type="protein sequence ID" value="MBZ5708258.1"/>
    <property type="molecule type" value="Genomic_DNA"/>
</dbReference>
<evidence type="ECO:0000313" key="3">
    <source>
        <dbReference type="Proteomes" id="UP001139031"/>
    </source>
</evidence>
<evidence type="ECO:0000256" key="1">
    <source>
        <dbReference type="SAM" id="MobiDB-lite"/>
    </source>
</evidence>
<accession>A0ABS7TJ83</accession>
<feature type="compositionally biased region" description="Basic and acidic residues" evidence="1">
    <location>
        <begin position="192"/>
        <end position="201"/>
    </location>
</feature>
<keyword evidence="3" id="KW-1185">Reference proteome</keyword>
<feature type="region of interest" description="Disordered" evidence="1">
    <location>
        <begin position="151"/>
        <end position="291"/>
    </location>
</feature>
<evidence type="ECO:0000313" key="2">
    <source>
        <dbReference type="EMBL" id="MBZ5708258.1"/>
    </source>
</evidence>
<protein>
    <recommendedName>
        <fullName evidence="4">Lipoprotein</fullName>
    </recommendedName>
</protein>
<organism evidence="2 3">
    <name type="scientific">Nannocystis pusilla</name>
    <dbReference type="NCBI Taxonomy" id="889268"/>
    <lineage>
        <taxon>Bacteria</taxon>
        <taxon>Pseudomonadati</taxon>
        <taxon>Myxococcota</taxon>
        <taxon>Polyangia</taxon>
        <taxon>Nannocystales</taxon>
        <taxon>Nannocystaceae</taxon>
        <taxon>Nannocystis</taxon>
    </lineage>
</organism>
<evidence type="ECO:0008006" key="4">
    <source>
        <dbReference type="Google" id="ProtNLM"/>
    </source>
</evidence>
<gene>
    <name evidence="2" type="ORF">K7C98_03240</name>
</gene>